<dbReference type="Proteomes" id="UP000492821">
    <property type="component" value="Unassembled WGS sequence"/>
</dbReference>
<evidence type="ECO:0000313" key="3">
    <source>
        <dbReference type="Proteomes" id="UP000492821"/>
    </source>
</evidence>
<keyword evidence="2" id="KW-0472">Membrane</keyword>
<keyword evidence="2" id="KW-1133">Transmembrane helix</keyword>
<feature type="transmembrane region" description="Helical" evidence="2">
    <location>
        <begin position="634"/>
        <end position="658"/>
    </location>
</feature>
<feature type="compositionally biased region" description="Polar residues" evidence="1">
    <location>
        <begin position="489"/>
        <end position="504"/>
    </location>
</feature>
<name>A0A7E4ZQL5_PANRE</name>
<reference evidence="3" key="1">
    <citation type="journal article" date="2013" name="Genetics">
        <title>The draft genome and transcriptome of Panagrellus redivivus are shaped by the harsh demands of a free-living lifestyle.</title>
        <authorList>
            <person name="Srinivasan J."/>
            <person name="Dillman A.R."/>
            <person name="Macchietto M.G."/>
            <person name="Heikkinen L."/>
            <person name="Lakso M."/>
            <person name="Fracchia K.M."/>
            <person name="Antoshechkin I."/>
            <person name="Mortazavi A."/>
            <person name="Wong G."/>
            <person name="Sternberg P.W."/>
        </authorList>
    </citation>
    <scope>NUCLEOTIDE SEQUENCE [LARGE SCALE GENOMIC DNA]</scope>
    <source>
        <strain evidence="3">MT8872</strain>
    </source>
</reference>
<keyword evidence="3" id="KW-1185">Reference proteome</keyword>
<accession>A0A7E4ZQL5</accession>
<protein>
    <submittedName>
        <fullName evidence="4">Guanylate cyclase</fullName>
    </submittedName>
</protein>
<proteinExistence type="predicted"/>
<reference evidence="4" key="2">
    <citation type="submission" date="2020-10" db="UniProtKB">
        <authorList>
            <consortium name="WormBaseParasite"/>
        </authorList>
    </citation>
    <scope>IDENTIFICATION</scope>
</reference>
<feature type="region of interest" description="Disordered" evidence="1">
    <location>
        <begin position="489"/>
        <end position="513"/>
    </location>
</feature>
<evidence type="ECO:0000313" key="4">
    <source>
        <dbReference type="WBParaSite" id="Pan_g11273.t1"/>
    </source>
</evidence>
<keyword evidence="2" id="KW-0812">Transmembrane</keyword>
<evidence type="ECO:0000256" key="2">
    <source>
        <dbReference type="SAM" id="Phobius"/>
    </source>
</evidence>
<evidence type="ECO:0000256" key="1">
    <source>
        <dbReference type="SAM" id="MobiDB-lite"/>
    </source>
</evidence>
<sequence>MQIWTFRSITLQWCDQGPNESASIIDYPLPTPNVPSTSDPVAIFIANTLPLEFKKFVQLRNDAAAKSALVDERFGTPLYHGFNAASNVIYFVENALTHVRLLNSTTSLALRSDVCAVTGFPIRRRIVSVFHELNLPFDVECFSCDSSMIGHRHPKFFRILEQRNALTQNLVSEATPLAEYLKMSTNESGMHHLLQGQLWQSGDYADGRLQWLPELLSEDPEDPIVAPTYVYRNGMSFVCTTESNGAQKSTEIVVNVDTLVPAPPDVTAILNGSYIGEISKRRFQIGDLTPYDQNVHGRALPIVNEKLNLKLNISWEPWSCCSACCCSEVTCGRGFATSDAACRATVSDQTRRGFVSLFKVELTKPIDIMPSLKAHYRGIVSAEFSLPDIAEAAAELDAYLTFEPYSTSGIPVFSTFWHRSPAWLLIENFFNSEFRYRNPHKTKIGPLGMFIDVKSCDNLQQKHDCNVLQACLDGQDASDALAAPFLNGGRTSKGSNTGSNNGQKPKNDPRERQEECMFRGIEEVTIRELESAVPVDDGFSYAFIIDESEFGELISASWSVKGDPVAAFEPGQPCSEQRLFTDGFALTLIKVTSEDCMMPYVARGIVKATGEEIRLRLTLTFKTKQKASKYSGALIKWGLIAGGILTLFVIGVIIIHCIQVRSLKRKLAQAKANNNTGNSTSKLIKHNAQ</sequence>
<dbReference type="AlphaFoldDB" id="A0A7E4ZQL5"/>
<dbReference type="WBParaSite" id="Pan_g11273.t1">
    <property type="protein sequence ID" value="Pan_g11273.t1"/>
    <property type="gene ID" value="Pan_g11273"/>
</dbReference>
<organism evidence="3 4">
    <name type="scientific">Panagrellus redivivus</name>
    <name type="common">Microworm</name>
    <dbReference type="NCBI Taxonomy" id="6233"/>
    <lineage>
        <taxon>Eukaryota</taxon>
        <taxon>Metazoa</taxon>
        <taxon>Ecdysozoa</taxon>
        <taxon>Nematoda</taxon>
        <taxon>Chromadorea</taxon>
        <taxon>Rhabditida</taxon>
        <taxon>Tylenchina</taxon>
        <taxon>Panagrolaimomorpha</taxon>
        <taxon>Panagrolaimoidea</taxon>
        <taxon>Panagrolaimidae</taxon>
        <taxon>Panagrellus</taxon>
    </lineage>
</organism>